<dbReference type="Proteomes" id="UP000275267">
    <property type="component" value="Unassembled WGS sequence"/>
</dbReference>
<feature type="region of interest" description="Disordered" evidence="1">
    <location>
        <begin position="21"/>
        <end position="55"/>
    </location>
</feature>
<dbReference type="OrthoDB" id="2375848at2759"/>
<dbReference type="EMBL" id="PQIB02000002">
    <property type="protein sequence ID" value="RLN36385.1"/>
    <property type="molecule type" value="Genomic_DNA"/>
</dbReference>
<organism evidence="2 3">
    <name type="scientific">Panicum miliaceum</name>
    <name type="common">Proso millet</name>
    <name type="synonym">Broomcorn millet</name>
    <dbReference type="NCBI Taxonomy" id="4540"/>
    <lineage>
        <taxon>Eukaryota</taxon>
        <taxon>Viridiplantae</taxon>
        <taxon>Streptophyta</taxon>
        <taxon>Embryophyta</taxon>
        <taxon>Tracheophyta</taxon>
        <taxon>Spermatophyta</taxon>
        <taxon>Magnoliopsida</taxon>
        <taxon>Liliopsida</taxon>
        <taxon>Poales</taxon>
        <taxon>Poaceae</taxon>
        <taxon>PACMAD clade</taxon>
        <taxon>Panicoideae</taxon>
        <taxon>Panicodae</taxon>
        <taxon>Paniceae</taxon>
        <taxon>Panicinae</taxon>
        <taxon>Panicum</taxon>
        <taxon>Panicum sect. Panicum</taxon>
    </lineage>
</organism>
<evidence type="ECO:0000256" key="1">
    <source>
        <dbReference type="SAM" id="MobiDB-lite"/>
    </source>
</evidence>
<reference evidence="3" key="1">
    <citation type="journal article" date="2019" name="Nat. Commun.">
        <title>The genome of broomcorn millet.</title>
        <authorList>
            <person name="Zou C."/>
            <person name="Miki D."/>
            <person name="Li D."/>
            <person name="Tang Q."/>
            <person name="Xiao L."/>
            <person name="Rajput S."/>
            <person name="Deng P."/>
            <person name="Jia W."/>
            <person name="Huang R."/>
            <person name="Zhang M."/>
            <person name="Sun Y."/>
            <person name="Hu J."/>
            <person name="Fu X."/>
            <person name="Schnable P.S."/>
            <person name="Li F."/>
            <person name="Zhang H."/>
            <person name="Feng B."/>
            <person name="Zhu X."/>
            <person name="Liu R."/>
            <person name="Schnable J.C."/>
            <person name="Zhu J.-K."/>
            <person name="Zhang H."/>
        </authorList>
    </citation>
    <scope>NUCLEOTIDE SEQUENCE [LARGE SCALE GENOMIC DNA]</scope>
</reference>
<accession>A0A3L6TDJ0</accession>
<sequence>MAVDLLIKALQQLAAMQEGRLDPRQGLPERLGNRWWHSKSEKGKELNSTAARKPGISTTYARGRKVLVSDTDAVGRTKITTDYVKTWSAPARKDQEGKESNVTKMVRRQLRVGVPIEEHTKEVYTRAMYERFYDELFESGTCAFGQERDTQKYIMKRWTKGATKTEHSNNTTDTSTLDAETILKRVLLTKTLAVISGNTTIVESGIMSTIQALSSKEYE</sequence>
<dbReference type="AlphaFoldDB" id="A0A3L6TDJ0"/>
<keyword evidence="3" id="KW-1185">Reference proteome</keyword>
<protein>
    <submittedName>
        <fullName evidence="2">Uncharacterized protein</fullName>
    </submittedName>
</protein>
<name>A0A3L6TDJ0_PANMI</name>
<gene>
    <name evidence="2" type="ORF">C2845_PM03G31250</name>
</gene>
<proteinExistence type="predicted"/>
<feature type="compositionally biased region" description="Polar residues" evidence="1">
    <location>
        <begin position="46"/>
        <end position="55"/>
    </location>
</feature>
<comment type="caution">
    <text evidence="2">The sequence shown here is derived from an EMBL/GenBank/DDBJ whole genome shotgun (WGS) entry which is preliminary data.</text>
</comment>
<evidence type="ECO:0000313" key="2">
    <source>
        <dbReference type="EMBL" id="RLN36385.1"/>
    </source>
</evidence>
<evidence type="ECO:0000313" key="3">
    <source>
        <dbReference type="Proteomes" id="UP000275267"/>
    </source>
</evidence>